<evidence type="ECO:0000256" key="10">
    <source>
        <dbReference type="SAM" id="MobiDB-lite"/>
    </source>
</evidence>
<dbReference type="GO" id="GO:0046872">
    <property type="term" value="F:metal ion binding"/>
    <property type="evidence" value="ECO:0007669"/>
    <property type="project" value="UniProtKB-KW"/>
</dbReference>
<feature type="region of interest" description="Disordered" evidence="10">
    <location>
        <begin position="52"/>
        <end position="127"/>
    </location>
</feature>
<keyword evidence="3" id="KW-0645">Protease</keyword>
<dbReference type="RefSeq" id="XP_051361124.1">
    <property type="nucleotide sequence ID" value="XM_051507764.1"/>
</dbReference>
<dbReference type="GO" id="GO:0006508">
    <property type="term" value="P:proteolysis"/>
    <property type="evidence" value="ECO:0007669"/>
    <property type="project" value="UniProtKB-KW"/>
</dbReference>
<comment type="caution">
    <text evidence="13">The sequence shown here is derived from an EMBL/GenBank/DDBJ whole genome shotgun (WGS) entry which is preliminary data.</text>
</comment>
<dbReference type="InterPro" id="IPR024079">
    <property type="entry name" value="MetalloPept_cat_dom_sf"/>
</dbReference>
<feature type="domain" description="Peptidase M43 pregnancy-associated plasma-A" evidence="12">
    <location>
        <begin position="343"/>
        <end position="468"/>
    </location>
</feature>
<evidence type="ECO:0000313" key="13">
    <source>
        <dbReference type="EMBL" id="KAI6780268.1"/>
    </source>
</evidence>
<keyword evidence="4" id="KW-0479">Metal-binding</keyword>
<dbReference type="Pfam" id="PF05572">
    <property type="entry name" value="Peptidase_M43"/>
    <property type="match status" value="1"/>
</dbReference>
<dbReference type="OrthoDB" id="536211at2759"/>
<keyword evidence="14" id="KW-1185">Reference proteome</keyword>
<dbReference type="PANTHER" id="PTHR47466:SF1">
    <property type="entry name" value="METALLOPROTEASE MEP1 (AFU_ORTHOLOGUE AFUA_1G07730)-RELATED"/>
    <property type="match status" value="1"/>
</dbReference>
<evidence type="ECO:0000256" key="9">
    <source>
        <dbReference type="ARBA" id="ARBA00023157"/>
    </source>
</evidence>
<evidence type="ECO:0000259" key="12">
    <source>
        <dbReference type="Pfam" id="PF05572"/>
    </source>
</evidence>
<reference evidence="13" key="2">
    <citation type="submission" date="2022-07" db="EMBL/GenBank/DDBJ databases">
        <authorList>
            <person name="Goncalves M.F.M."/>
            <person name="Hilario S."/>
            <person name="Van De Peer Y."/>
            <person name="Esteves A.C."/>
            <person name="Alves A."/>
        </authorList>
    </citation>
    <scope>NUCLEOTIDE SEQUENCE</scope>
    <source>
        <strain evidence="13">MUM 19.33</strain>
    </source>
</reference>
<evidence type="ECO:0000256" key="6">
    <source>
        <dbReference type="ARBA" id="ARBA00022801"/>
    </source>
</evidence>
<dbReference type="SUPFAM" id="SSF55486">
    <property type="entry name" value="Metalloproteases ('zincins'), catalytic domain"/>
    <property type="match status" value="1"/>
</dbReference>
<sequence>MKPSLARGAILFALSGASIVLGQDFSSSSSVDQIPQTITDSVPEVSTSLLDVSVTEPLEGEPGETEPADPEMTASELTDSSSKVEIDTETMETTLATSSEISPIESSATSTEAAETPSSTDEIGDENEITLVTDPSLLKNSTEQFVPVEITPENYLAEEAVNKPITELSEEDAKEIAILEGSLFNDFVESAPAPVDDGMLSIPLNTSECDVNLEKRIWPFKDYKDVRQCIPIRSLEFDVHYNFILPTTYGSVPPDLWRRVGVNHGVLMDVFGPLGITLTIRTAQNWWPPTNGSNSNWTTVKQDEERLRRWQRQSHKGGKMALNIWMVPGLADFEVNGVSMSLFGYATFPRDIAQKGKTDGIVLREDLMDNFVQGTRRGSTLIHEVGHWLGIYHTFGRVVSDAAEDCKYDDGLLKSTHTRGHEDSVFECVQIPCASEKRFSIYNWMSYSDCPGGPGATRGFTTDQKAAMFARSIYWRRGIRNAECNPSDPGGSVSKRSTMQDLVDGKCPDVDQAVEEIQNYDQEVTDESLADPEMGDEDSNDGARADDEDDTAAHIRLMSSLGLGITVTAALFMLM</sequence>
<keyword evidence="5 11" id="KW-0732">Signal</keyword>
<feature type="chain" id="PRO_5040379549" description="Peptidase M43 pregnancy-associated plasma-A domain-containing protein" evidence="11">
    <location>
        <begin position="23"/>
        <end position="575"/>
    </location>
</feature>
<feature type="signal peptide" evidence="11">
    <location>
        <begin position="1"/>
        <end position="22"/>
    </location>
</feature>
<accession>A0A9P9XYK5</accession>
<keyword evidence="8" id="KW-0482">Metalloprotease</keyword>
<name>A0A9P9XYK5_9HYPO</name>
<feature type="compositionally biased region" description="Acidic residues" evidence="10">
    <location>
        <begin position="523"/>
        <end position="548"/>
    </location>
</feature>
<evidence type="ECO:0000256" key="8">
    <source>
        <dbReference type="ARBA" id="ARBA00023049"/>
    </source>
</evidence>
<gene>
    <name evidence="13" type="ORF">J7T54_003047</name>
</gene>
<evidence type="ECO:0000256" key="11">
    <source>
        <dbReference type="SAM" id="SignalP"/>
    </source>
</evidence>
<dbReference type="PANTHER" id="PTHR47466">
    <property type="match status" value="1"/>
</dbReference>
<keyword evidence="9" id="KW-1015">Disulfide bond</keyword>
<evidence type="ECO:0000256" key="7">
    <source>
        <dbReference type="ARBA" id="ARBA00022833"/>
    </source>
</evidence>
<comment type="similarity">
    <text evidence="2">Belongs to the peptidase M43B family.</text>
</comment>
<evidence type="ECO:0000256" key="5">
    <source>
        <dbReference type="ARBA" id="ARBA00022729"/>
    </source>
</evidence>
<evidence type="ECO:0000313" key="14">
    <source>
        <dbReference type="Proteomes" id="UP001055219"/>
    </source>
</evidence>
<comment type="function">
    <text evidence="1">Secreted metalloproteinase that allows assimilation of proteinaceous substrates.</text>
</comment>
<reference evidence="13" key="1">
    <citation type="journal article" date="2021" name="J Fungi (Basel)">
        <title>Genomic and Metabolomic Analyses of the Marine Fungus Emericellopsis cladophorae: Insights into Saltwater Adaptability Mechanisms and Its Biosynthetic Potential.</title>
        <authorList>
            <person name="Goncalves M.F.M."/>
            <person name="Hilario S."/>
            <person name="Van de Peer Y."/>
            <person name="Esteves A.C."/>
            <person name="Alves A."/>
        </authorList>
    </citation>
    <scope>NUCLEOTIDE SEQUENCE</scope>
    <source>
        <strain evidence="13">MUM 19.33</strain>
    </source>
</reference>
<proteinExistence type="inferred from homology"/>
<feature type="compositionally biased region" description="Low complexity" evidence="10">
    <location>
        <begin position="96"/>
        <end position="120"/>
    </location>
</feature>
<evidence type="ECO:0000256" key="2">
    <source>
        <dbReference type="ARBA" id="ARBA00008721"/>
    </source>
</evidence>
<keyword evidence="6" id="KW-0378">Hydrolase</keyword>
<feature type="region of interest" description="Disordered" evidence="10">
    <location>
        <begin position="522"/>
        <end position="548"/>
    </location>
</feature>
<dbReference type="GeneID" id="75829553"/>
<evidence type="ECO:0000256" key="4">
    <source>
        <dbReference type="ARBA" id="ARBA00022723"/>
    </source>
</evidence>
<protein>
    <recommendedName>
        <fullName evidence="12">Peptidase M43 pregnancy-associated plasma-A domain-containing protein</fullName>
    </recommendedName>
</protein>
<keyword evidence="7" id="KW-0862">Zinc</keyword>
<dbReference type="InterPro" id="IPR008754">
    <property type="entry name" value="Peptidase_M43"/>
</dbReference>
<feature type="compositionally biased region" description="Acidic residues" evidence="10">
    <location>
        <begin position="58"/>
        <end position="69"/>
    </location>
</feature>
<dbReference type="Proteomes" id="UP001055219">
    <property type="component" value="Unassembled WGS sequence"/>
</dbReference>
<dbReference type="AlphaFoldDB" id="A0A9P9XYK5"/>
<dbReference type="EMBL" id="JAGIXG020000035">
    <property type="protein sequence ID" value="KAI6780268.1"/>
    <property type="molecule type" value="Genomic_DNA"/>
</dbReference>
<dbReference type="Gene3D" id="3.40.390.10">
    <property type="entry name" value="Collagenase (Catalytic Domain)"/>
    <property type="match status" value="1"/>
</dbReference>
<evidence type="ECO:0000256" key="1">
    <source>
        <dbReference type="ARBA" id="ARBA00003174"/>
    </source>
</evidence>
<organism evidence="13 14">
    <name type="scientific">Emericellopsis cladophorae</name>
    <dbReference type="NCBI Taxonomy" id="2686198"/>
    <lineage>
        <taxon>Eukaryota</taxon>
        <taxon>Fungi</taxon>
        <taxon>Dikarya</taxon>
        <taxon>Ascomycota</taxon>
        <taxon>Pezizomycotina</taxon>
        <taxon>Sordariomycetes</taxon>
        <taxon>Hypocreomycetidae</taxon>
        <taxon>Hypocreales</taxon>
        <taxon>Bionectriaceae</taxon>
        <taxon>Emericellopsis</taxon>
    </lineage>
</organism>
<evidence type="ECO:0000256" key="3">
    <source>
        <dbReference type="ARBA" id="ARBA00022670"/>
    </source>
</evidence>
<dbReference type="GO" id="GO:0008237">
    <property type="term" value="F:metallopeptidase activity"/>
    <property type="evidence" value="ECO:0007669"/>
    <property type="project" value="UniProtKB-KW"/>
</dbReference>